<accession>A0A3G3IH43</accession>
<dbReference type="Pfam" id="PF13237">
    <property type="entry name" value="Fer4_10"/>
    <property type="match status" value="1"/>
</dbReference>
<dbReference type="PROSITE" id="PS51379">
    <property type="entry name" value="4FE4S_FER_2"/>
    <property type="match status" value="1"/>
</dbReference>
<dbReference type="InterPro" id="IPR014729">
    <property type="entry name" value="Rossmann-like_a/b/a_fold"/>
</dbReference>
<dbReference type="OMA" id="RWCCKVT"/>
<dbReference type="InterPro" id="IPR029402">
    <property type="entry name" value="TGT_C2"/>
</dbReference>
<dbReference type="PANTHER" id="PTHR43196:SF2">
    <property type="entry name" value="PHOSPHOADENOSINE PHOSPHOSULFATE REDUCTASE"/>
    <property type="match status" value="1"/>
</dbReference>
<dbReference type="Proteomes" id="UP000273278">
    <property type="component" value="Chromosome"/>
</dbReference>
<dbReference type="InterPro" id="IPR036974">
    <property type="entry name" value="PUA_sf"/>
</dbReference>
<dbReference type="InterPro" id="IPR002478">
    <property type="entry name" value="PUA"/>
</dbReference>
<organism evidence="2 3">
    <name type="scientific">Methanomethylophilus alvi</name>
    <dbReference type="NCBI Taxonomy" id="1291540"/>
    <lineage>
        <taxon>Archaea</taxon>
        <taxon>Methanobacteriati</taxon>
        <taxon>Thermoplasmatota</taxon>
        <taxon>Thermoplasmata</taxon>
        <taxon>Methanomassiliicoccales</taxon>
        <taxon>Methanomethylophilaceae</taxon>
        <taxon>Methanomethylophilus</taxon>
    </lineage>
</organism>
<dbReference type="Gene3D" id="2.30.130.10">
    <property type="entry name" value="PUA domain"/>
    <property type="match status" value="1"/>
</dbReference>
<evidence type="ECO:0000259" key="1">
    <source>
        <dbReference type="PROSITE" id="PS51379"/>
    </source>
</evidence>
<dbReference type="NCBIfam" id="NF010368">
    <property type="entry name" value="PRK13795.1-3"/>
    <property type="match status" value="1"/>
</dbReference>
<dbReference type="SUPFAM" id="SSF88697">
    <property type="entry name" value="PUA domain-like"/>
    <property type="match status" value="1"/>
</dbReference>
<dbReference type="PANTHER" id="PTHR43196">
    <property type="entry name" value="SULFATE ADENYLYLTRANSFERASE SUBUNIT 2"/>
    <property type="match status" value="1"/>
</dbReference>
<dbReference type="PROSITE" id="PS50890">
    <property type="entry name" value="PUA"/>
    <property type="match status" value="1"/>
</dbReference>
<dbReference type="GO" id="GO:0003723">
    <property type="term" value="F:RNA binding"/>
    <property type="evidence" value="ECO:0007669"/>
    <property type="project" value="InterPro"/>
</dbReference>
<keyword evidence="2" id="KW-0808">Transferase</keyword>
<dbReference type="SUPFAM" id="SSF54862">
    <property type="entry name" value="4Fe-4S ferredoxins"/>
    <property type="match status" value="1"/>
</dbReference>
<protein>
    <submittedName>
        <fullName evidence="2">3'-phosphoadenosine 5'-phosphosulfate sulfotransferase</fullName>
    </submittedName>
</protein>
<dbReference type="AlphaFoldDB" id="A0A3G3IH43"/>
<sequence length="648" mass="72596">MAMTKLGKNHLRWCPKCNLPIMESKTCPVCGTDTYVTELTPPADSRPAFDHDIDRVRAMADGCFGEGCGMALIPEGHLAVMNKAPAIDRMEEVLADGTVVATLRYDLGVGWRFIIRMQGAMRIAGTMTKGWVVIEDEAVPFIQQNRNLMAPGVVDADPGIEEDDEVIMVTADRTVIGTGVAKMTGTEMKESDHGISVKTRWHKPEAMVSSNLAHSWDDAVEANRGIIEKRRDEAIDFIRKTMEQYPLPTVVSFSGGKDSLATMLLTMDAGLDIRPMFVNTGLELDETVEYVHEFAKRHGLALIEQEPPKDAFFGNLVYFGPPAKDYRWCCKTNKLGPTVSLITKNFPDGVLSFIGQRKYESEARNAKPRVWKNPWTPGQIGASPIQNWMAMHVWLYIFYKKEPYNTWYAHGLDRIGCFMCPASDMADIDTVSRASSRYPEWDRYLTEYSRKAGLPEEWKKYGLWRWKSAPQSVKDEIKRVTGKEVPPMKVKKEEYDDDGPVAIKVQDGYSPCTLGYSIEAALSRPIDLKKLEPFAHALGWVVQFNEAEDSLTANYVTFYGAGSIVSKAFVENDARNQMDHASQLIARAFNCVGCGLCAARCDSHALYMEDGKVRIHEDECIFCMHCYGPCPAVNFAPAAKEKEEGFED</sequence>
<dbReference type="InterPro" id="IPR017896">
    <property type="entry name" value="4Fe4S_Fe-S-bd"/>
</dbReference>
<dbReference type="Gene3D" id="3.40.50.620">
    <property type="entry name" value="HUPs"/>
    <property type="match status" value="1"/>
</dbReference>
<dbReference type="Pfam" id="PF14810">
    <property type="entry name" value="TGT_C2"/>
    <property type="match status" value="1"/>
</dbReference>
<dbReference type="InterPro" id="IPR050128">
    <property type="entry name" value="Sulfate_adenylyltrnsfr_sub2"/>
</dbReference>
<dbReference type="InterPro" id="IPR004521">
    <property type="entry name" value="Uncharacterised_CHP00451"/>
</dbReference>
<dbReference type="GeneID" id="41321812"/>
<proteinExistence type="predicted"/>
<dbReference type="CDD" id="cd23947">
    <property type="entry name" value="PAPS_reductase-like_YbdN"/>
    <property type="match status" value="1"/>
</dbReference>
<gene>
    <name evidence="2" type="ORF">BKD89_05060</name>
</gene>
<dbReference type="NCBIfam" id="NF010367">
    <property type="entry name" value="PRK13795.1-2"/>
    <property type="match status" value="1"/>
</dbReference>
<dbReference type="EMBL" id="CP017686">
    <property type="protein sequence ID" value="AYQ55173.1"/>
    <property type="molecule type" value="Genomic_DNA"/>
</dbReference>
<dbReference type="InterPro" id="IPR015947">
    <property type="entry name" value="PUA-like_sf"/>
</dbReference>
<reference evidence="2 3" key="1">
    <citation type="submission" date="2016-10" db="EMBL/GenBank/DDBJ databases">
        <title>Complete genome of the TMA-utilizing, human hosted archaeon Methanomethylophilus alvus Gen. nov, sp. nov., strain Mx-05, derived from a pure culture.</title>
        <authorList>
            <person name="Brugere J.-F."/>
            <person name="Ben Hania W."/>
            <person name="Chaudhary P.P."/>
            <person name="Gaci N."/>
            <person name="Borrel G."/>
            <person name="Cao Van Tuat L."/>
            <person name="Fardeau M.-L."/>
            <person name="Harris H.M.B."/>
            <person name="O'Toole P.W."/>
            <person name="Ollivier B."/>
        </authorList>
    </citation>
    <scope>NUCLEOTIDE SEQUENCE [LARGE SCALE GENOMIC DNA]</scope>
    <source>
        <strain evidence="2 3">Mx-05</strain>
    </source>
</reference>
<dbReference type="PROSITE" id="PS00198">
    <property type="entry name" value="4FE4S_FER_1"/>
    <property type="match status" value="1"/>
</dbReference>
<dbReference type="InterPro" id="IPR002500">
    <property type="entry name" value="PAPS_reduct_dom"/>
</dbReference>
<dbReference type="Gene3D" id="3.30.70.20">
    <property type="match status" value="1"/>
</dbReference>
<dbReference type="InterPro" id="IPR017900">
    <property type="entry name" value="4Fe4S_Fe_S_CS"/>
</dbReference>
<evidence type="ECO:0000313" key="2">
    <source>
        <dbReference type="EMBL" id="AYQ55173.1"/>
    </source>
</evidence>
<dbReference type="Pfam" id="PF01472">
    <property type="entry name" value="PUA"/>
    <property type="match status" value="1"/>
</dbReference>
<dbReference type="SMART" id="SM00359">
    <property type="entry name" value="PUA"/>
    <property type="match status" value="1"/>
</dbReference>
<dbReference type="Pfam" id="PF01507">
    <property type="entry name" value="PAPS_reduct"/>
    <property type="match status" value="1"/>
</dbReference>
<dbReference type="GO" id="GO:0016491">
    <property type="term" value="F:oxidoreductase activity"/>
    <property type="evidence" value="ECO:0007669"/>
    <property type="project" value="UniProtKB-ARBA"/>
</dbReference>
<dbReference type="RefSeq" id="WP_015504916.1">
    <property type="nucleotide sequence ID" value="NZ_CAYARL010000026.1"/>
</dbReference>
<name>A0A3G3IH43_9ARCH</name>
<dbReference type="GO" id="GO:0016740">
    <property type="term" value="F:transferase activity"/>
    <property type="evidence" value="ECO:0007669"/>
    <property type="project" value="UniProtKB-KW"/>
</dbReference>
<dbReference type="NCBIfam" id="TIGR00451">
    <property type="entry name" value="unchar_dom_2"/>
    <property type="match status" value="1"/>
</dbReference>
<evidence type="ECO:0000313" key="3">
    <source>
        <dbReference type="Proteomes" id="UP000273278"/>
    </source>
</evidence>
<dbReference type="SUPFAM" id="SSF52402">
    <property type="entry name" value="Adenine nucleotide alpha hydrolases-like"/>
    <property type="match status" value="1"/>
</dbReference>
<feature type="domain" description="4Fe-4S ferredoxin-type" evidence="1">
    <location>
        <begin position="581"/>
        <end position="611"/>
    </location>
</feature>
<dbReference type="CDD" id="cd21149">
    <property type="entry name" value="PUA_archaeosine_TGT"/>
    <property type="match status" value="1"/>
</dbReference>